<name>A0AAV1F8E8_XYRNO</name>
<dbReference type="PROSITE" id="PS00122">
    <property type="entry name" value="CARBOXYLESTERASE_B_1"/>
    <property type="match status" value="4"/>
</dbReference>
<dbReference type="PANTHER" id="PTHR11559">
    <property type="entry name" value="CARBOXYLESTERASE"/>
    <property type="match status" value="1"/>
</dbReference>
<dbReference type="Gene3D" id="3.40.50.1820">
    <property type="entry name" value="alpha/beta hydrolase"/>
    <property type="match status" value="4"/>
</dbReference>
<dbReference type="Proteomes" id="UP001178508">
    <property type="component" value="Chromosome 5"/>
</dbReference>
<dbReference type="EMBL" id="OY660868">
    <property type="protein sequence ID" value="CAJ1057259.1"/>
    <property type="molecule type" value="Genomic_DNA"/>
</dbReference>
<keyword evidence="3" id="KW-1015">Disulfide bond</keyword>
<accession>A0AAV1F8E8</accession>
<dbReference type="InterPro" id="IPR002018">
    <property type="entry name" value="CarbesteraseB"/>
</dbReference>
<evidence type="ECO:0000313" key="6">
    <source>
        <dbReference type="Proteomes" id="UP001178508"/>
    </source>
</evidence>
<dbReference type="InterPro" id="IPR029058">
    <property type="entry name" value="AB_hydrolase_fold"/>
</dbReference>
<keyword evidence="6" id="KW-1185">Reference proteome</keyword>
<evidence type="ECO:0000256" key="1">
    <source>
        <dbReference type="ARBA" id="ARBA00005964"/>
    </source>
</evidence>
<dbReference type="InterPro" id="IPR050309">
    <property type="entry name" value="Type-B_Carboxylest/Lipase"/>
</dbReference>
<keyword evidence="2" id="KW-0378">Hydrolase</keyword>
<comment type="similarity">
    <text evidence="1">Belongs to the type-B carboxylesterase/lipase family.</text>
</comment>
<evidence type="ECO:0000313" key="5">
    <source>
        <dbReference type="EMBL" id="CAJ1057259.1"/>
    </source>
</evidence>
<proteinExistence type="inferred from homology"/>
<dbReference type="FunFam" id="3.40.50.1820:FF:000011">
    <property type="entry name" value="Carboxylic ester hydrolase"/>
    <property type="match status" value="4"/>
</dbReference>
<evidence type="ECO:0000259" key="4">
    <source>
        <dbReference type="Pfam" id="PF00135"/>
    </source>
</evidence>
<reference evidence="5" key="1">
    <citation type="submission" date="2023-08" db="EMBL/GenBank/DDBJ databases">
        <authorList>
            <person name="Alioto T."/>
            <person name="Alioto T."/>
            <person name="Gomez Garrido J."/>
        </authorList>
    </citation>
    <scope>NUCLEOTIDE SEQUENCE</scope>
</reference>
<dbReference type="GO" id="GO:0016787">
    <property type="term" value="F:hydrolase activity"/>
    <property type="evidence" value="ECO:0007669"/>
    <property type="project" value="UniProtKB-KW"/>
</dbReference>
<evidence type="ECO:0000256" key="3">
    <source>
        <dbReference type="ARBA" id="ARBA00023157"/>
    </source>
</evidence>
<sequence length="2167" mass="239014">MEHSSVAIWRKITTMKLPAKLPFFFTTSILLLSVSADLLVPEVHTGLGSLRGEFVSVKGKETGVHAFLGIPFAKPPIGPALRFSAPQPVEGWTGVRDATKQPLMCVQNRQVSIDLLEKLGEMAAEIPDVSEDCLYLNIYTPANRADDAKLPVMVWIHGGGFSLGSASVYDGSALAAYQDVVVVLIQYRLGLLGFVSTGDEHLTGNFGLLDQVQALKWIQQHIHSFGGDPDSVTIFGESAGGMSVSLLLLSPLAKGLFHRGIAESGSAAMDLLMTNDPLPMAQMAANMSGCSLDSTEKISDCMRNLDLDTFLTIAQDLSLQFFVSVDGHFLTKPVDELFKKHELLTIPFMTGVNNDEGGFLLLEFLAPKNWTEGLDLESIKNGLSEFFPDPSISDLIIEEYMGTGEDPVKNRNGYTELLGDTIFTIPAIKTANAHRDAGAPVYLYEYQHPPQFLQSKRPSFVGADHTDEIFTVLGFCFTTKHVTLKEDACSKEEEQLSKTMMSYWGNFARTGSPNGEGLVHWPQYGAEEHYLKIDLKEQVTGQHLKKERFVFMTQTLPEKIRQHMEKTERMMPEVHIGLGSLRGEFVGVKGKETGVHAFLGIPFAKPPVGPALRFSAPQPVEGWTGVRDATKQPLMCVQDRQLSIDLLEKLGGMAAEIPDVSEDCLYLNIYTPANRADDAKLPVLVWIHGGGFGIGSASMYDGSALAAYQDVVVVAIQYRLGLLGFVSTGDEHLTGNFGLLDQVQALKWIQQHIHSFGGDPDSVTIFGESAGGVSVSLLLLSPLAKGLFHRAIAESGTAALDLLMTNDPLPMAQMAANMSGCSLESTEKISDCMRNLDLETILTIAQDITLKFPINVDGHFLTKPVDDLFKKHELHTIPFMTGVNNDEGGFMLVEFLAPKNWTEGLDLESIKNVLSMFFPDPSISDLIIEEYMGTGEDPIKNRNGYTELLGDIFFTIPAIKTANAHRDAVAPVYLYQYQHPPQFLQAKRPSFVGADHGDEIFTALGFCFTTKHVTLKEDACSKEEEQLSKTMMSYWGNFARTGSPNGEGLVHWPQYGSEEHYLKIDLKEQVTGQHLKKERFVFMTQTLPEKIRQHMKKTEKMSELPEVHTGLGSLRGEYVSVKGKETGVHAFLGIPFAKPPVGPALRFSAPQPVEGWTGVRDATKQPLMCVQNRQVSIDMLEKFGEMAAEIPDVSEDCLYLNIYTPANRADDAKLPVMVWIHGGGFGIGSASMYDGSALAAYLDAVVVVIQYRLGLLGFFSTGDEHLTGNFGLLDQVQALKWIQQHIHSFGGDPDSVTIFGESAGGVSVSLLLLSPLAKGLFHRAIAESGTAAIDSLTTNNPLPMAQAAANMSGCSLDSTEKISDCMRNLDLETILTIAQDLSLRFLINYDGHFLTKPVDELFKKHELHTIPFMTGVNNDEGGFLLVDFLAPKNWTEGLDLESIKNLYFMFSPDPSISDLIIEEYMGTGEDPVKNRNGYTELLGDTIFTIPAIKTANAHRDAGAPVYLYEYQHPPQFLQAKRPSFVGADHGDEIFIVLGFCFTSKHVTLKEDACSKEEEQLSKTMMSYWGNFARTGSPNGEGLVHWPQYGSEEHYLKIDLKEQVTGQHLKKERFVFMTQTLPEKIRQRKEKEEKMMPEVHTGLGSLRGEFVSVKGKETGVHAFLGIPFAKPPVGPALRFSAPQPVEGWTGVRDATKQPLMCVQNRQFSFDLLEKVGEMAAEIPDVSEDCLYLNIYTPANRADDAKLPVMVWIHGGGFSMGSASMYDGSALAAYQDVVVVLIQYRLGLLGFVSTGDEHLTGNFGLLDQVQALKWIQQHIHSFGGDPDSVTIFGESAGGMSVSLLLLSPLAKGLFHRAIAESGSAAMDLLMTNDPLPMAQAAANMSGCSLDSTEKISDCMRNLDLDTFLTIAQDLSLQSFISVDGHFLTKPVDELFKKHELLTIPFMTGVNNDEGGFLLVDFFAPKNWTEGLDLESVKNLLSMFFPDPLISDLIIEEYMGTGEDPIKNRNGYTELLGDTIFTIPAIKTANAHRDAVAPVYLYEYQHPPQFLQAKRPSFVGADHGDELFTVLGACFTTKHVTLEEDACSKEEEQLSKTMMSYWGNFARTGSPNGEGLVHWPQYGAEEHYLKIDLKEQVTGQHLKKERFVFMTQTLPEKIRQRKEKTEHSEL</sequence>
<organism evidence="5 6">
    <name type="scientific">Xyrichtys novacula</name>
    <name type="common">Pearly razorfish</name>
    <name type="synonym">Hemipteronotus novacula</name>
    <dbReference type="NCBI Taxonomy" id="13765"/>
    <lineage>
        <taxon>Eukaryota</taxon>
        <taxon>Metazoa</taxon>
        <taxon>Chordata</taxon>
        <taxon>Craniata</taxon>
        <taxon>Vertebrata</taxon>
        <taxon>Euteleostomi</taxon>
        <taxon>Actinopterygii</taxon>
        <taxon>Neopterygii</taxon>
        <taxon>Teleostei</taxon>
        <taxon>Neoteleostei</taxon>
        <taxon>Acanthomorphata</taxon>
        <taxon>Eupercaria</taxon>
        <taxon>Labriformes</taxon>
        <taxon>Labridae</taxon>
        <taxon>Xyrichtys</taxon>
    </lineage>
</organism>
<feature type="domain" description="Carboxylesterase type B" evidence="4">
    <location>
        <begin position="1636"/>
        <end position="2146"/>
    </location>
</feature>
<dbReference type="SUPFAM" id="SSF53474">
    <property type="entry name" value="alpha/beta-Hydrolases"/>
    <property type="match status" value="4"/>
</dbReference>
<protein>
    <submittedName>
        <fullName evidence="5">LOW QUALITY PROTEIN: uncharacterized protein LOC115586842</fullName>
    </submittedName>
</protein>
<feature type="domain" description="Carboxylesterase type B" evidence="4">
    <location>
        <begin position="1105"/>
        <end position="1615"/>
    </location>
</feature>
<gene>
    <name evidence="5" type="ORF">XNOV1_A030633</name>
</gene>
<dbReference type="InterPro" id="IPR019819">
    <property type="entry name" value="Carboxylesterase_B_CS"/>
</dbReference>
<feature type="domain" description="Carboxylesterase type B" evidence="4">
    <location>
        <begin position="572"/>
        <end position="1082"/>
    </location>
</feature>
<dbReference type="PROSITE" id="PS00941">
    <property type="entry name" value="CARBOXYLESTERASE_B_2"/>
    <property type="match status" value="4"/>
</dbReference>
<feature type="domain" description="Carboxylesterase type B" evidence="4">
    <location>
        <begin position="41"/>
        <end position="551"/>
    </location>
</feature>
<dbReference type="CDD" id="cd00312">
    <property type="entry name" value="Esterase_lipase"/>
    <property type="match status" value="4"/>
</dbReference>
<dbReference type="InterPro" id="IPR019826">
    <property type="entry name" value="Carboxylesterase_B_AS"/>
</dbReference>
<evidence type="ECO:0000256" key="2">
    <source>
        <dbReference type="ARBA" id="ARBA00022801"/>
    </source>
</evidence>
<dbReference type="Pfam" id="PF00135">
    <property type="entry name" value="COesterase"/>
    <property type="match status" value="4"/>
</dbReference>